<dbReference type="Proteomes" id="UP000256514">
    <property type="component" value="Unassembled WGS sequence"/>
</dbReference>
<dbReference type="NCBIfam" id="NF001273">
    <property type="entry name" value="PRK00230.1"/>
    <property type="match status" value="1"/>
</dbReference>
<feature type="active site" description="Proton donor" evidence="7">
    <location>
        <position position="65"/>
    </location>
</feature>
<keyword evidence="3 7" id="KW-0210">Decarboxylase</keyword>
<evidence type="ECO:0000256" key="1">
    <source>
        <dbReference type="ARBA" id="ARBA00002356"/>
    </source>
</evidence>
<feature type="active site" description="For OMPdecase activity" evidence="8">
    <location>
        <position position="65"/>
    </location>
</feature>
<feature type="active site" description="For OMPdecase activity" evidence="8">
    <location>
        <position position="68"/>
    </location>
</feature>
<dbReference type="InterPro" id="IPR018089">
    <property type="entry name" value="OMPdecase_AS"/>
</dbReference>
<dbReference type="InterPro" id="IPR013785">
    <property type="entry name" value="Aldolase_TIM"/>
</dbReference>
<evidence type="ECO:0000313" key="13">
    <source>
        <dbReference type="Proteomes" id="UP000256514"/>
    </source>
</evidence>
<evidence type="ECO:0000256" key="8">
    <source>
        <dbReference type="PIRSR" id="PIRSR614732-1"/>
    </source>
</evidence>
<dbReference type="SMART" id="SM00934">
    <property type="entry name" value="OMPdecase"/>
    <property type="match status" value="1"/>
</dbReference>
<evidence type="ECO:0000313" key="12">
    <source>
        <dbReference type="EMBL" id="RDU67903.1"/>
    </source>
</evidence>
<keyword evidence="5 7" id="KW-0456">Lyase</keyword>
<dbReference type="RefSeq" id="WP_115570713.1">
    <property type="nucleotide sequence ID" value="NZ_NXLT01000002.1"/>
</dbReference>
<evidence type="ECO:0000256" key="9">
    <source>
        <dbReference type="PIRSR" id="PIRSR614732-2"/>
    </source>
</evidence>
<feature type="binding site" evidence="7 9">
    <location>
        <position position="11"/>
    </location>
    <ligand>
        <name>substrate</name>
    </ligand>
</feature>
<dbReference type="EMBL" id="NXLT01000002">
    <property type="protein sequence ID" value="RDU67903.1"/>
    <property type="molecule type" value="Genomic_DNA"/>
</dbReference>
<organism evidence="12 13">
    <name type="scientific">Helicobacter equorum</name>
    <dbReference type="NCBI Taxonomy" id="361872"/>
    <lineage>
        <taxon>Bacteria</taxon>
        <taxon>Pseudomonadati</taxon>
        <taxon>Campylobacterota</taxon>
        <taxon>Epsilonproteobacteria</taxon>
        <taxon>Campylobacterales</taxon>
        <taxon>Helicobacteraceae</taxon>
        <taxon>Helicobacter</taxon>
    </lineage>
</organism>
<dbReference type="PANTHER" id="PTHR32119">
    <property type="entry name" value="OROTIDINE 5'-PHOSPHATE DECARBOXYLASE"/>
    <property type="match status" value="1"/>
</dbReference>
<evidence type="ECO:0000256" key="3">
    <source>
        <dbReference type="ARBA" id="ARBA00022793"/>
    </source>
</evidence>
<evidence type="ECO:0000256" key="7">
    <source>
        <dbReference type="HAMAP-Rule" id="MF_01200"/>
    </source>
</evidence>
<dbReference type="GO" id="GO:0004590">
    <property type="term" value="F:orotidine-5'-phosphate decarboxylase activity"/>
    <property type="evidence" value="ECO:0007669"/>
    <property type="project" value="UniProtKB-UniRule"/>
</dbReference>
<feature type="binding site" evidence="7 9">
    <location>
        <position position="182"/>
    </location>
    <ligand>
        <name>substrate</name>
    </ligand>
</feature>
<keyword evidence="4 7" id="KW-0665">Pyrimidine biosynthesis</keyword>
<dbReference type="CDD" id="cd04725">
    <property type="entry name" value="OMP_decarboxylase_like"/>
    <property type="match status" value="1"/>
</dbReference>
<dbReference type="InterPro" id="IPR001754">
    <property type="entry name" value="OMPdeCOase_dom"/>
</dbReference>
<comment type="subunit">
    <text evidence="7">Homodimer.</text>
</comment>
<gene>
    <name evidence="7" type="primary">pyrF</name>
    <name evidence="12" type="ORF">CQA54_02965</name>
</gene>
<evidence type="ECO:0000259" key="11">
    <source>
        <dbReference type="SMART" id="SM00934"/>
    </source>
</evidence>
<feature type="binding site" evidence="7 9">
    <location>
        <position position="191"/>
    </location>
    <ligand>
        <name>substrate</name>
    </ligand>
</feature>
<dbReference type="GO" id="GO:0044205">
    <property type="term" value="P:'de novo' UMP biosynthetic process"/>
    <property type="evidence" value="ECO:0007669"/>
    <property type="project" value="UniProtKB-UniRule"/>
</dbReference>
<reference evidence="12 13" key="1">
    <citation type="submission" date="2018-04" db="EMBL/GenBank/DDBJ databases">
        <title>Novel Campyloabacter and Helicobacter Species and Strains.</title>
        <authorList>
            <person name="Mannion A.J."/>
            <person name="Shen Z."/>
            <person name="Fox J.G."/>
        </authorList>
    </citation>
    <scope>NUCLEOTIDE SEQUENCE [LARGE SCALE GENOMIC DNA]</scope>
    <source>
        <strain evidence="12 13">MIT 12-6600</strain>
    </source>
</reference>
<dbReference type="InterPro" id="IPR011060">
    <property type="entry name" value="RibuloseP-bd_barrel"/>
</dbReference>
<dbReference type="GO" id="GO:0005829">
    <property type="term" value="C:cytosol"/>
    <property type="evidence" value="ECO:0007669"/>
    <property type="project" value="TreeGrafter"/>
</dbReference>
<feature type="binding site" evidence="7 9">
    <location>
        <position position="211"/>
    </location>
    <ligand>
        <name>substrate</name>
    </ligand>
</feature>
<keyword evidence="13" id="KW-1185">Reference proteome</keyword>
<dbReference type="Pfam" id="PF00215">
    <property type="entry name" value="OMPdecase"/>
    <property type="match status" value="1"/>
</dbReference>
<dbReference type="Gene3D" id="3.20.20.70">
    <property type="entry name" value="Aldolase class I"/>
    <property type="match status" value="1"/>
</dbReference>
<protein>
    <recommendedName>
        <fullName evidence="7">Orotidine 5'-phosphate decarboxylase</fullName>
        <ecNumber evidence="7">4.1.1.23</ecNumber>
    </recommendedName>
    <alternativeName>
        <fullName evidence="7">OMP decarboxylase</fullName>
        <shortName evidence="7">OMPDCase</shortName>
        <shortName evidence="7">OMPdecase</shortName>
    </alternativeName>
</protein>
<comment type="catalytic activity">
    <reaction evidence="6 7 10">
        <text>orotidine 5'-phosphate + H(+) = UMP + CO2</text>
        <dbReference type="Rhea" id="RHEA:11596"/>
        <dbReference type="ChEBI" id="CHEBI:15378"/>
        <dbReference type="ChEBI" id="CHEBI:16526"/>
        <dbReference type="ChEBI" id="CHEBI:57538"/>
        <dbReference type="ChEBI" id="CHEBI:57865"/>
        <dbReference type="EC" id="4.1.1.23"/>
    </reaction>
</comment>
<dbReference type="InterPro" id="IPR047596">
    <property type="entry name" value="OMPdecase_bac"/>
</dbReference>
<evidence type="ECO:0000256" key="2">
    <source>
        <dbReference type="ARBA" id="ARBA00004861"/>
    </source>
</evidence>
<accession>A0A3D8IS31</accession>
<dbReference type="OrthoDB" id="9806203at2"/>
<evidence type="ECO:0000256" key="6">
    <source>
        <dbReference type="ARBA" id="ARBA00049157"/>
    </source>
</evidence>
<evidence type="ECO:0000256" key="10">
    <source>
        <dbReference type="RuleBase" id="RU000512"/>
    </source>
</evidence>
<dbReference type="SUPFAM" id="SSF51366">
    <property type="entry name" value="Ribulose-phoshate binding barrel"/>
    <property type="match status" value="1"/>
</dbReference>
<sequence>MKAPKLCVALDLPTKESNLTLAQSLKIHSKNLWLKVGLRSFVRDGKEFLKELRNIGDFKLFLDLKLYDIPNTMLDTLDEIHKLGIDMLTIHASSGVKAMKALAQYKQETPNAPLIFAVTALTSFDEETFTQIYNAPILNHARNMAVLAYTSGCDGVVCSCFESKAIKEATHESFLTLTPGIRPFGEESSDQKRVADLAFAKEAKSDFIVVGRPIYKAQDPKGVVTKILESLQS</sequence>
<dbReference type="EC" id="4.1.1.23" evidence="7"/>
<evidence type="ECO:0000256" key="5">
    <source>
        <dbReference type="ARBA" id="ARBA00023239"/>
    </source>
</evidence>
<feature type="domain" description="Orotidine 5'-phosphate decarboxylase" evidence="11">
    <location>
        <begin position="5"/>
        <end position="227"/>
    </location>
</feature>
<dbReference type="HAMAP" id="MF_01200_B">
    <property type="entry name" value="OMPdecase_type1_B"/>
    <property type="match status" value="1"/>
</dbReference>
<dbReference type="AlphaFoldDB" id="A0A3D8IS31"/>
<dbReference type="NCBIfam" id="TIGR01740">
    <property type="entry name" value="pyrF"/>
    <property type="match status" value="1"/>
</dbReference>
<comment type="pathway">
    <text evidence="2 7 10">Pyrimidine metabolism; UMP biosynthesis via de novo pathway; UMP from orotate: step 2/2.</text>
</comment>
<feature type="binding site" evidence="7">
    <location>
        <begin position="63"/>
        <end position="72"/>
    </location>
    <ligand>
        <name>substrate</name>
    </ligand>
</feature>
<feature type="binding site" evidence="7 9">
    <location>
        <position position="122"/>
    </location>
    <ligand>
        <name>substrate</name>
    </ligand>
</feature>
<dbReference type="PROSITE" id="PS00156">
    <property type="entry name" value="OMPDECASE"/>
    <property type="match status" value="1"/>
</dbReference>
<feature type="binding site" evidence="7 9">
    <location>
        <position position="35"/>
    </location>
    <ligand>
        <name>substrate</name>
    </ligand>
</feature>
<comment type="similarity">
    <text evidence="7">Belongs to the OMP decarboxylase family. Type 1 subfamily.</text>
</comment>
<evidence type="ECO:0000256" key="4">
    <source>
        <dbReference type="ARBA" id="ARBA00022975"/>
    </source>
</evidence>
<dbReference type="PANTHER" id="PTHR32119:SF2">
    <property type="entry name" value="OROTIDINE 5'-PHOSPHATE DECARBOXYLASE"/>
    <property type="match status" value="1"/>
</dbReference>
<dbReference type="UniPathway" id="UPA00070">
    <property type="reaction ID" value="UER00120"/>
</dbReference>
<feature type="binding site" evidence="7 9">
    <location>
        <position position="212"/>
    </location>
    <ligand>
        <name>substrate</name>
    </ligand>
</feature>
<comment type="function">
    <text evidence="1 7">Catalyzes the decarboxylation of orotidine 5'-monophosphate (OMP) to uridine 5'-monophosphate (UMP).</text>
</comment>
<name>A0A3D8IS31_9HELI</name>
<feature type="active site" description="For OMPdecase activity" evidence="8">
    <location>
        <position position="63"/>
    </location>
</feature>
<comment type="caution">
    <text evidence="12">The sequence shown here is derived from an EMBL/GenBank/DDBJ whole genome shotgun (WGS) entry which is preliminary data.</text>
</comment>
<dbReference type="GO" id="GO:0006207">
    <property type="term" value="P:'de novo' pyrimidine nucleobase biosynthetic process"/>
    <property type="evidence" value="ECO:0007669"/>
    <property type="project" value="InterPro"/>
</dbReference>
<dbReference type="InterPro" id="IPR014732">
    <property type="entry name" value="OMPdecase"/>
</dbReference>
<proteinExistence type="inferred from homology"/>